<dbReference type="RefSeq" id="WP_054937554.1">
    <property type="nucleotide sequence ID" value="NZ_LTBC01000001.1"/>
</dbReference>
<organism evidence="1 2">
    <name type="scientific">Moorella mulderi DSM 14980</name>
    <dbReference type="NCBI Taxonomy" id="1122241"/>
    <lineage>
        <taxon>Bacteria</taxon>
        <taxon>Bacillati</taxon>
        <taxon>Bacillota</taxon>
        <taxon>Clostridia</taxon>
        <taxon>Neomoorellales</taxon>
        <taxon>Neomoorellaceae</taxon>
        <taxon>Neomoorella</taxon>
    </lineage>
</organism>
<evidence type="ECO:0000313" key="1">
    <source>
        <dbReference type="EMBL" id="KYH33536.1"/>
    </source>
</evidence>
<evidence type="ECO:0008006" key="3">
    <source>
        <dbReference type="Google" id="ProtNLM"/>
    </source>
</evidence>
<accession>A0A151B0X2</accession>
<keyword evidence="2" id="KW-1185">Reference proteome</keyword>
<reference evidence="1 2" key="1">
    <citation type="submission" date="2016-02" db="EMBL/GenBank/DDBJ databases">
        <title>Genome sequence of Moorella mulderi DSM 14980.</title>
        <authorList>
            <person name="Poehlein A."/>
            <person name="Daniel R."/>
        </authorList>
    </citation>
    <scope>NUCLEOTIDE SEQUENCE [LARGE SCALE GENOMIC DNA]</scope>
    <source>
        <strain evidence="1 2">DSM 14980</strain>
    </source>
</reference>
<dbReference type="InterPro" id="IPR025427">
    <property type="entry name" value="DUF4160"/>
</dbReference>
<comment type="caution">
    <text evidence="1">The sequence shown here is derived from an EMBL/GenBank/DDBJ whole genome shotgun (WGS) entry which is preliminary data.</text>
</comment>
<dbReference type="Proteomes" id="UP000075670">
    <property type="component" value="Unassembled WGS sequence"/>
</dbReference>
<name>A0A151B0X2_9FIRM</name>
<dbReference type="PATRIC" id="fig|1122241.3.peg.262"/>
<evidence type="ECO:0000313" key="2">
    <source>
        <dbReference type="Proteomes" id="UP000075670"/>
    </source>
</evidence>
<dbReference type="AlphaFoldDB" id="A0A151B0X2"/>
<gene>
    <name evidence="1" type="ORF">MOMUL_02410</name>
</gene>
<dbReference type="EMBL" id="LTBC01000001">
    <property type="protein sequence ID" value="KYH33536.1"/>
    <property type="molecule type" value="Genomic_DNA"/>
</dbReference>
<dbReference type="Pfam" id="PF13711">
    <property type="entry name" value="DUF4160"/>
    <property type="match status" value="1"/>
</dbReference>
<proteinExistence type="predicted"/>
<protein>
    <recommendedName>
        <fullName evidence="3">DUF4160 domain-containing protein</fullName>
    </recommendedName>
</protein>
<dbReference type="OrthoDB" id="122670at2"/>
<sequence length="86" mass="10303">MVQISWFYGIKISMFYDEHLPPHFHVEYGEYHAIVDIQKAVIIKGQLPKKQASLVIAWTLLHQDELMDNWHNAYHKKELFKIDPLR</sequence>